<evidence type="ECO:0000256" key="8">
    <source>
        <dbReference type="SAM" id="Phobius"/>
    </source>
</evidence>
<feature type="transmembrane region" description="Helical" evidence="8">
    <location>
        <begin position="23"/>
        <end position="41"/>
    </location>
</feature>
<keyword evidence="7 8" id="KW-0472">Membrane</keyword>
<organism evidence="9 10">
    <name type="scientific">Leekyejoonella antrihumi</name>
    <dbReference type="NCBI Taxonomy" id="1660198"/>
    <lineage>
        <taxon>Bacteria</taxon>
        <taxon>Bacillati</taxon>
        <taxon>Actinomycetota</taxon>
        <taxon>Actinomycetes</taxon>
        <taxon>Micrococcales</taxon>
        <taxon>Dermacoccaceae</taxon>
        <taxon>Leekyejoonella</taxon>
    </lineage>
</organism>
<evidence type="ECO:0000256" key="5">
    <source>
        <dbReference type="ARBA" id="ARBA00022692"/>
    </source>
</evidence>
<reference evidence="9 10" key="2">
    <citation type="submission" date="2019-08" db="EMBL/GenBank/DDBJ databases">
        <title>Jejuicoccus antrihumi gen. nov., sp. nov., a new member of the family Dermacoccaceae isolated from a cave.</title>
        <authorList>
            <person name="Schumann P."/>
            <person name="Kim I.S."/>
        </authorList>
    </citation>
    <scope>NUCLEOTIDE SEQUENCE [LARGE SCALE GENOMIC DNA]</scope>
    <source>
        <strain evidence="9 10">C5-26</strain>
    </source>
</reference>
<comment type="similarity">
    <text evidence="2">Belongs to the AzlC family.</text>
</comment>
<dbReference type="GO" id="GO:0005886">
    <property type="term" value="C:plasma membrane"/>
    <property type="evidence" value="ECO:0007669"/>
    <property type="project" value="UniProtKB-SubCell"/>
</dbReference>
<keyword evidence="4" id="KW-1003">Cell membrane</keyword>
<keyword evidence="5 8" id="KW-0812">Transmembrane</keyword>
<dbReference type="InterPro" id="IPR011606">
    <property type="entry name" value="Brnchd-chn_aa_trnsp_permease"/>
</dbReference>
<sequence length="237" mass="25202">MPGAEVAAPEPRRADLVLALRDSTSVGLATVPVGLAFGVLVSQSGLPWWWATLSAAVIFAGSLEFLVLGMVTAFAPLAQIAITSFMVNFRHVFYSLSFPLHRVNGAPAKLYSTYTLTDEAYALTTGPDAQTWSRTRIVGLQALIQAYWVASATIGVIGGSFIPAGVKGLDFAITALFLVLGMDAFRVRRDIPGPLVAAACALVGRVAFGNDMLVFALPALAAFLMAKYAVRRRGWHA</sequence>
<feature type="transmembrane region" description="Helical" evidence="8">
    <location>
        <begin position="73"/>
        <end position="93"/>
    </location>
</feature>
<reference evidence="9 10" key="1">
    <citation type="submission" date="2019-05" db="EMBL/GenBank/DDBJ databases">
        <authorList>
            <person name="Lee S.D."/>
        </authorList>
    </citation>
    <scope>NUCLEOTIDE SEQUENCE [LARGE SCALE GENOMIC DNA]</scope>
    <source>
        <strain evidence="9 10">C5-26</strain>
    </source>
</reference>
<keyword evidence="10" id="KW-1185">Reference proteome</keyword>
<name>A0A563E549_9MICO</name>
<dbReference type="RefSeq" id="WP_146315844.1">
    <property type="nucleotide sequence ID" value="NZ_VCQV01000006.1"/>
</dbReference>
<comment type="caution">
    <text evidence="9">The sequence shown here is derived from an EMBL/GenBank/DDBJ whole genome shotgun (WGS) entry which is preliminary data.</text>
</comment>
<evidence type="ECO:0000313" key="9">
    <source>
        <dbReference type="EMBL" id="TWP37321.1"/>
    </source>
</evidence>
<evidence type="ECO:0000256" key="1">
    <source>
        <dbReference type="ARBA" id="ARBA00004651"/>
    </source>
</evidence>
<dbReference type="AlphaFoldDB" id="A0A563E549"/>
<dbReference type="PANTHER" id="PTHR34979">
    <property type="entry name" value="INNER MEMBRANE PROTEIN YGAZ"/>
    <property type="match status" value="1"/>
</dbReference>
<evidence type="ECO:0000256" key="7">
    <source>
        <dbReference type="ARBA" id="ARBA00023136"/>
    </source>
</evidence>
<evidence type="ECO:0000256" key="4">
    <source>
        <dbReference type="ARBA" id="ARBA00022475"/>
    </source>
</evidence>
<evidence type="ECO:0000256" key="2">
    <source>
        <dbReference type="ARBA" id="ARBA00010735"/>
    </source>
</evidence>
<feature type="transmembrane region" description="Helical" evidence="8">
    <location>
        <begin position="142"/>
        <end position="162"/>
    </location>
</feature>
<dbReference type="GO" id="GO:1903785">
    <property type="term" value="P:L-valine transmembrane transport"/>
    <property type="evidence" value="ECO:0007669"/>
    <property type="project" value="TreeGrafter"/>
</dbReference>
<evidence type="ECO:0000256" key="6">
    <source>
        <dbReference type="ARBA" id="ARBA00022989"/>
    </source>
</evidence>
<comment type="subcellular location">
    <subcellularLocation>
        <location evidence="1">Cell membrane</location>
        <topology evidence="1">Multi-pass membrane protein</topology>
    </subcellularLocation>
</comment>
<accession>A0A563E549</accession>
<keyword evidence="3" id="KW-0813">Transport</keyword>
<evidence type="ECO:0000256" key="3">
    <source>
        <dbReference type="ARBA" id="ARBA00022448"/>
    </source>
</evidence>
<proteinExistence type="inferred from homology"/>
<dbReference type="EMBL" id="VCQV01000006">
    <property type="protein sequence ID" value="TWP37321.1"/>
    <property type="molecule type" value="Genomic_DNA"/>
</dbReference>
<dbReference type="PANTHER" id="PTHR34979:SF1">
    <property type="entry name" value="INNER MEMBRANE PROTEIN YGAZ"/>
    <property type="match status" value="1"/>
</dbReference>
<dbReference type="OrthoDB" id="3181706at2"/>
<gene>
    <name evidence="9" type="ORF">FGL98_06080</name>
</gene>
<protein>
    <submittedName>
        <fullName evidence="9">AzlC family ABC transporter permease</fullName>
    </submittedName>
</protein>
<dbReference type="Pfam" id="PF03591">
    <property type="entry name" value="AzlC"/>
    <property type="match status" value="1"/>
</dbReference>
<evidence type="ECO:0000313" key="10">
    <source>
        <dbReference type="Proteomes" id="UP000320244"/>
    </source>
</evidence>
<dbReference type="Proteomes" id="UP000320244">
    <property type="component" value="Unassembled WGS sequence"/>
</dbReference>
<keyword evidence="6 8" id="KW-1133">Transmembrane helix</keyword>